<dbReference type="EMBL" id="KE525181">
    <property type="protein sequence ID" value="KFB42395.1"/>
    <property type="molecule type" value="Genomic_DNA"/>
</dbReference>
<dbReference type="EnsemblMetazoa" id="ASIC010089-RA">
    <property type="protein sequence ID" value="ASIC010089-PA"/>
    <property type="gene ID" value="ASIC010089"/>
</dbReference>
<feature type="region of interest" description="Disordered" evidence="1">
    <location>
        <begin position="70"/>
        <end position="98"/>
    </location>
</feature>
<sequence>MLNREHTARDGPQGSFWGRRSFGGLRWGLSSGCLPFPNSSASLADGAVDDRESLGPMDVEFGRRRNSSYLWERSPSSNGRSACRGSPDRSNPSKWSIKSPEQIEATAAERLCENVSRSWPPLGKDIKATD</sequence>
<name>A0A084VWQ1_ANOSI</name>
<evidence type="ECO:0000313" key="4">
    <source>
        <dbReference type="Proteomes" id="UP000030765"/>
    </source>
</evidence>
<dbReference type="EMBL" id="ATLV01017703">
    <property type="status" value="NOT_ANNOTATED_CDS"/>
    <property type="molecule type" value="Genomic_DNA"/>
</dbReference>
<gene>
    <name evidence="2" type="ORF">ZHAS_00010089</name>
</gene>
<accession>A0A084VWQ1</accession>
<evidence type="ECO:0000313" key="2">
    <source>
        <dbReference type="EMBL" id="KFB42395.1"/>
    </source>
</evidence>
<evidence type="ECO:0000313" key="3">
    <source>
        <dbReference type="EnsemblMetazoa" id="ASIC010089-PA"/>
    </source>
</evidence>
<reference evidence="3" key="2">
    <citation type="submission" date="2020-05" db="UniProtKB">
        <authorList>
            <consortium name="EnsemblMetazoa"/>
        </authorList>
    </citation>
    <scope>IDENTIFICATION</scope>
</reference>
<proteinExistence type="predicted"/>
<organism evidence="2">
    <name type="scientific">Anopheles sinensis</name>
    <name type="common">Mosquito</name>
    <dbReference type="NCBI Taxonomy" id="74873"/>
    <lineage>
        <taxon>Eukaryota</taxon>
        <taxon>Metazoa</taxon>
        <taxon>Ecdysozoa</taxon>
        <taxon>Arthropoda</taxon>
        <taxon>Hexapoda</taxon>
        <taxon>Insecta</taxon>
        <taxon>Pterygota</taxon>
        <taxon>Neoptera</taxon>
        <taxon>Endopterygota</taxon>
        <taxon>Diptera</taxon>
        <taxon>Nematocera</taxon>
        <taxon>Culicoidea</taxon>
        <taxon>Culicidae</taxon>
        <taxon>Anophelinae</taxon>
        <taxon>Anopheles</taxon>
    </lineage>
</organism>
<reference evidence="2 4" key="1">
    <citation type="journal article" date="2014" name="BMC Genomics">
        <title>Genome sequence of Anopheles sinensis provides insight into genetics basis of mosquito competence for malaria parasites.</title>
        <authorList>
            <person name="Zhou D."/>
            <person name="Zhang D."/>
            <person name="Ding G."/>
            <person name="Shi L."/>
            <person name="Hou Q."/>
            <person name="Ye Y."/>
            <person name="Xu Y."/>
            <person name="Zhou H."/>
            <person name="Xiong C."/>
            <person name="Li S."/>
            <person name="Yu J."/>
            <person name="Hong S."/>
            <person name="Yu X."/>
            <person name="Zou P."/>
            <person name="Chen C."/>
            <person name="Chang X."/>
            <person name="Wang W."/>
            <person name="Lv Y."/>
            <person name="Sun Y."/>
            <person name="Ma L."/>
            <person name="Shen B."/>
            <person name="Zhu C."/>
        </authorList>
    </citation>
    <scope>NUCLEOTIDE SEQUENCE [LARGE SCALE GENOMIC DNA]</scope>
</reference>
<dbReference type="Proteomes" id="UP000030765">
    <property type="component" value="Unassembled WGS sequence"/>
</dbReference>
<dbReference type="VEuPathDB" id="VectorBase:ASIC010089"/>
<dbReference type="AlphaFoldDB" id="A0A084VWQ1"/>
<evidence type="ECO:0000256" key="1">
    <source>
        <dbReference type="SAM" id="MobiDB-lite"/>
    </source>
</evidence>
<protein>
    <submittedName>
        <fullName evidence="2 3">LysR family transcriptional regulator</fullName>
    </submittedName>
</protein>
<keyword evidence="4" id="KW-1185">Reference proteome</keyword>